<accession>B9WH23</accession>
<feature type="compositionally biased region" description="Polar residues" evidence="1">
    <location>
        <begin position="97"/>
        <end position="115"/>
    </location>
</feature>
<dbReference type="OrthoDB" id="4078100at2759"/>
<dbReference type="VEuPathDB" id="FungiDB:CD36_50820"/>
<dbReference type="GO" id="GO:0005680">
    <property type="term" value="C:anaphase-promoting complex"/>
    <property type="evidence" value="ECO:0007669"/>
    <property type="project" value="InterPro"/>
</dbReference>
<sequence length="481" mass="55687">MNLSENYISASRNSSSSTATTSMSNKYSSLPKFNHSHSNQSRVASNNDISTSSIFPYNRTVSSSSSIMSTPSNNIRKFQRQRQQEKRNNEHLPPPSQHQRQTGNSKNDPTRTSKNGRLIKNKLLNLQQSSKQQLINRISDKDPGHLHSNNSQSNTKKVTPPVFGLQKVASSPYDFSVFTKVITNEKHHDQVLFPAIKQSQIKAWESAEKICRGIIFDNDDEYDDEESTEDESEDKKNPIISIPGYTDGELKELFKYPNLSSQEEKKLLTEYKRKVLSLQEQSLSNNNLISFRRQLQIDQKKEILSKLFNNQNKLNLDYITDNDNNNNNIDSYTNRNQYNVVDNNLISMDLHSLINNDMEEVNYLLEEDGNFKILQEEVKQNAFHKKIVTDNQHHNDENGHGQFDYERFQNLTSKKLDKIYDVHAIRYTGTNVDDDEYKEPSFYSDDVSNLELEEELLQFTTGHLRQRIHESIDEDEITEKS</sequence>
<gene>
    <name evidence="2" type="ordered locus">Cd36_50820</name>
    <name evidence="3" type="ORF">CD36_50820</name>
</gene>
<dbReference type="RefSeq" id="XP_002420386.1">
    <property type="nucleotide sequence ID" value="XM_002420341.1"/>
</dbReference>
<feature type="compositionally biased region" description="Low complexity" evidence="1">
    <location>
        <begin position="62"/>
        <end position="72"/>
    </location>
</feature>
<dbReference type="EMBL" id="FM992692">
    <property type="protein sequence ID" value="CAX41464.1"/>
    <property type="molecule type" value="Genomic_DNA"/>
</dbReference>
<feature type="region of interest" description="Disordered" evidence="1">
    <location>
        <begin position="220"/>
        <end position="241"/>
    </location>
</feature>
<feature type="region of interest" description="Disordered" evidence="1">
    <location>
        <begin position="139"/>
        <end position="160"/>
    </location>
</feature>
<reference evidence="3 4" key="1">
    <citation type="journal article" date="2009" name="Genome Res.">
        <title>Comparative genomics of the fungal pathogens Candida dubliniensis and Candida albicans.</title>
        <authorList>
            <person name="Jackson A.P."/>
            <person name="Gamble J.A."/>
            <person name="Yeomans T."/>
            <person name="Moran G.P."/>
            <person name="Saunders D."/>
            <person name="Harris D."/>
            <person name="Aslett M."/>
            <person name="Barrell J.F."/>
            <person name="Butler G."/>
            <person name="Citiulo F."/>
            <person name="Coleman D.C."/>
            <person name="de Groot P.W.J."/>
            <person name="Goodwin T.J."/>
            <person name="Quail M.A."/>
            <person name="McQuillan J."/>
            <person name="Munro C.A."/>
            <person name="Pain A."/>
            <person name="Poulter R.T."/>
            <person name="Rajandream M.A."/>
            <person name="Renauld H."/>
            <person name="Spiering M.J."/>
            <person name="Tivey A."/>
            <person name="Gow N.A.R."/>
            <person name="Barrell B."/>
            <person name="Sullivan D.J."/>
            <person name="Berriman M."/>
        </authorList>
    </citation>
    <scope>NUCLEOTIDE SEQUENCE [LARGE SCALE GENOMIC DNA]</scope>
    <source>
        <strain evidence="4">CD36 / ATCC MYA-646 / CBS 7987 / NCPF 3949 / NRRL Y-17841</strain>
    </source>
</reference>
<feature type="region of interest" description="Disordered" evidence="1">
    <location>
        <begin position="1"/>
        <end position="116"/>
    </location>
</feature>
<dbReference type="AlphaFoldDB" id="B9WH23"/>
<dbReference type="eggNOG" id="ENOG502T3GY">
    <property type="taxonomic scope" value="Eukaryota"/>
</dbReference>
<dbReference type="HOGENOM" id="CLU_585391_0_0_1"/>
<feature type="compositionally biased region" description="Polar residues" evidence="1">
    <location>
        <begin position="147"/>
        <end position="157"/>
    </location>
</feature>
<dbReference type="CGD" id="CAL0000170116">
    <property type="gene designation" value="Cd36_50820"/>
</dbReference>
<protein>
    <submittedName>
        <fullName evidence="3">Uncharacterized protein</fullName>
    </submittedName>
</protein>
<evidence type="ECO:0000313" key="3">
    <source>
        <dbReference type="EMBL" id="CAX41464.1"/>
    </source>
</evidence>
<evidence type="ECO:0000313" key="4">
    <source>
        <dbReference type="Proteomes" id="UP000002605"/>
    </source>
</evidence>
<dbReference type="InterPro" id="IPR024274">
    <property type="entry name" value="APC9"/>
</dbReference>
<dbReference type="GeneID" id="8048357"/>
<dbReference type="Pfam" id="PF12856">
    <property type="entry name" value="ANAPC9"/>
    <property type="match status" value="1"/>
</dbReference>
<dbReference type="Proteomes" id="UP000002605">
    <property type="component" value="Chromosome 5"/>
</dbReference>
<feature type="compositionally biased region" description="Acidic residues" evidence="1">
    <location>
        <begin position="220"/>
        <end position="232"/>
    </location>
</feature>
<dbReference type="KEGG" id="cdu:CD36_50820"/>
<proteinExistence type="predicted"/>
<name>B9WH23_CANDC</name>
<evidence type="ECO:0000256" key="1">
    <source>
        <dbReference type="SAM" id="MobiDB-lite"/>
    </source>
</evidence>
<feature type="compositionally biased region" description="Low complexity" evidence="1">
    <location>
        <begin position="9"/>
        <end position="25"/>
    </location>
</feature>
<organism evidence="3 4">
    <name type="scientific">Candida dubliniensis (strain CD36 / ATCC MYA-646 / CBS 7987 / NCPF 3949 / NRRL Y-17841)</name>
    <name type="common">Yeast</name>
    <dbReference type="NCBI Taxonomy" id="573826"/>
    <lineage>
        <taxon>Eukaryota</taxon>
        <taxon>Fungi</taxon>
        <taxon>Dikarya</taxon>
        <taxon>Ascomycota</taxon>
        <taxon>Saccharomycotina</taxon>
        <taxon>Pichiomycetes</taxon>
        <taxon>Debaryomycetaceae</taxon>
        <taxon>Candida/Lodderomyces clade</taxon>
        <taxon>Candida</taxon>
    </lineage>
</organism>
<keyword evidence="4" id="KW-1185">Reference proteome</keyword>
<evidence type="ECO:0000313" key="2">
    <source>
        <dbReference type="CGD" id="CAL0000170116"/>
    </source>
</evidence>
<feature type="compositionally biased region" description="Polar residues" evidence="1">
    <location>
        <begin position="36"/>
        <end position="61"/>
    </location>
</feature>